<dbReference type="Pfam" id="PF00008">
    <property type="entry name" value="EGF"/>
    <property type="match status" value="9"/>
</dbReference>
<proteinExistence type="predicted"/>
<feature type="disulfide bond" evidence="12">
    <location>
        <begin position="477"/>
        <end position="486"/>
    </location>
</feature>
<dbReference type="PANTHER" id="PTHR12916">
    <property type="entry name" value="CYTOCHROME C OXIDASE POLYPEPTIDE VIC-2"/>
    <property type="match status" value="1"/>
</dbReference>
<dbReference type="GO" id="GO:0023052">
    <property type="term" value="P:signaling"/>
    <property type="evidence" value="ECO:0007669"/>
    <property type="project" value="UniProtKB-ARBA"/>
</dbReference>
<dbReference type="GO" id="GO:0051240">
    <property type="term" value="P:positive regulation of multicellular organismal process"/>
    <property type="evidence" value="ECO:0007669"/>
    <property type="project" value="UniProtKB-ARBA"/>
</dbReference>
<feature type="disulfide bond" evidence="12">
    <location>
        <begin position="363"/>
        <end position="372"/>
    </location>
</feature>
<dbReference type="CDD" id="cd00054">
    <property type="entry name" value="EGF_CA"/>
    <property type="match status" value="11"/>
</dbReference>
<feature type="disulfide bond" evidence="12">
    <location>
        <begin position="714"/>
        <end position="723"/>
    </location>
</feature>
<feature type="disulfide bond" evidence="12">
    <location>
        <begin position="860"/>
        <end position="869"/>
    </location>
</feature>
<dbReference type="InterPro" id="IPR009030">
    <property type="entry name" value="Growth_fac_rcpt_cys_sf"/>
</dbReference>
<keyword evidence="5" id="KW-0732">Signal</keyword>
<sequence>MNNGNHPMILLHLFVSFLIFHKLRLCCLFNMLTTIRLPNQPKRRIVFTTFVIILNLVSILDCQSLPYTTISDGQQWPSDSWFHHNDDEQTAPTTTGPIVALLNMTNEEMSHPGSVEESNGETMTILPPLSSLLLESSTINPLIGRDGHYGIDAELKCQSKDDCPEHSDCVDEFCRCRHGHCQNSGQCLVVSDAEVYCFCTGNFSGPRCEYRNQACGLNHNCQNGATCSLNLIENSTIASCLCRPGYHGDNCEHILHTCDTINCLNNGHCQIGSDGLAICLCADGFEGKNCEHNIDDCPKPNPCKNEGHCVDGINNFTCQCIQPFHGTNCTELWDPCQSPEQNPCQNGGQCVTAQDFLSFNCSCPLGFTGDHCEINIDDCAQQHNCSDGQICIDLINGFRCECPAGFEGVRCKDRIDHCKQHKCQNGTCLNNLTNYSCYCATGYEGKYCELDIDECAVHHPCVHGLCVNQPGSFECYCRPGYTGPLCQLDIDECLSGPCQNNGTCKNLQSTYECDCPLEYSGKNCEIEVDECKSNPCENGGTCTDLIGGYLCQCPSGIQGSQCHLDVDECIQNPCQNGGRCINELASYHCQCQHGFEGDHCEQDVDECIKSPCLNNGTCVNSNGTYECECLSGYRGQHCEHDIDECIELVNSGNDPCLNGGRCIDLVNAFECNCTETGFEGSHCEKEIDDCQPMPCSESGTLRCEDLHLNYSCHCRPGFTGHHCEIDIDECESNPCQNGGTCQQKTHDTSLFGPNFRDKYELDELTVLRHGHQAVSSGGYTCTCVPGFEGIDCEINKDDCQINHCQNGGICIDEVNSYSCQCPYGYEGKICQYLIDPCISSPCRNGATCLKKSNDSYSCECSIGYLGERCDRRRSCYMPECHPEHSHCVKKVSHMSMQHTLCACLPNPSGLYNRSLCDPIYDCSLATGLCQNGGTCVQSGRGYYCICSDDYEGLICEKKKRINLVIILIASVGAIMTIALAIIMSIVFRSIKRARATRGTYSPSTQEMFGNSAGEILKPPPEERLI</sequence>
<dbReference type="OrthoDB" id="6406940at2759"/>
<feature type="disulfide bond" evidence="12">
    <location>
        <begin position="821"/>
        <end position="830"/>
    </location>
</feature>
<gene>
    <name evidence="14" type="primary">LOC113799559</name>
</gene>
<keyword evidence="8" id="KW-1133">Transmembrane helix</keyword>
<keyword evidence="11" id="KW-0325">Glycoprotein</keyword>
<dbReference type="GO" id="GO:0050877">
    <property type="term" value="P:nervous system process"/>
    <property type="evidence" value="ECO:0007669"/>
    <property type="project" value="UniProtKB-ARBA"/>
</dbReference>
<dbReference type="FunFam" id="2.10.25.10:FF:000434">
    <property type="entry name" value="Predicted protein"/>
    <property type="match status" value="1"/>
</dbReference>
<evidence type="ECO:0000256" key="4">
    <source>
        <dbReference type="ARBA" id="ARBA00022692"/>
    </source>
</evidence>
<protein>
    <submittedName>
        <fullName evidence="14">Fibropellin-1-like</fullName>
    </submittedName>
</protein>
<dbReference type="InterPro" id="IPR018097">
    <property type="entry name" value="EGF_Ca-bd_CS"/>
</dbReference>
<dbReference type="FunFam" id="2.10.25.10:FF:000004">
    <property type="entry name" value="Neurogenic locus notch 1"/>
    <property type="match status" value="1"/>
</dbReference>
<keyword evidence="6" id="KW-0677">Repeat</keyword>
<dbReference type="FunFam" id="2.10.25.10:FF:000208">
    <property type="entry name" value="Crumbs 2, cell polarity complex component"/>
    <property type="match status" value="1"/>
</dbReference>
<feature type="disulfide bond" evidence="12">
    <location>
        <begin position="591"/>
        <end position="600"/>
    </location>
</feature>
<feature type="disulfide bond" evidence="12">
    <location>
        <begin position="946"/>
        <end position="955"/>
    </location>
</feature>
<evidence type="ECO:0000256" key="7">
    <source>
        <dbReference type="ARBA" id="ARBA00022837"/>
    </source>
</evidence>
<keyword evidence="4" id="KW-0812">Transmembrane</keyword>
<dbReference type="FunFam" id="2.10.25.10:FF:000006">
    <property type="entry name" value="Versican core protein-like isoform 1"/>
    <property type="match status" value="1"/>
</dbReference>
<dbReference type="Proteomes" id="UP000515146">
    <property type="component" value="Unplaced"/>
</dbReference>
<dbReference type="FunFam" id="2.10.25.10:FF:000151">
    <property type="entry name" value="FAT atypical cadherin 4"/>
    <property type="match status" value="1"/>
</dbReference>
<dbReference type="GO" id="GO:0030182">
    <property type="term" value="P:neuron differentiation"/>
    <property type="evidence" value="ECO:0007669"/>
    <property type="project" value="UniProtKB-ARBA"/>
</dbReference>
<feature type="disulfide bond" evidence="12">
    <location>
        <begin position="439"/>
        <end position="448"/>
    </location>
</feature>
<feature type="disulfide bond" evidence="12">
    <location>
        <begin position="242"/>
        <end position="251"/>
    </location>
</feature>
<dbReference type="FunFam" id="2.10.25.10:FF:000327">
    <property type="entry name" value="neurogenic locus notch homolog protein 4"/>
    <property type="match status" value="1"/>
</dbReference>
<evidence type="ECO:0000256" key="11">
    <source>
        <dbReference type="ARBA" id="ARBA00023180"/>
    </source>
</evidence>
<keyword evidence="7" id="KW-0106">Calcium</keyword>
<dbReference type="AlphaFoldDB" id="A0A6P6YMG2"/>
<dbReference type="FunFam" id="2.10.25.10:FF:000472">
    <property type="entry name" value="Uncharacterized protein, isoform A"/>
    <property type="match status" value="2"/>
</dbReference>
<dbReference type="FunFam" id="2.10.25.10:FF:000391">
    <property type="entry name" value="Weary, isoform C"/>
    <property type="match status" value="1"/>
</dbReference>
<feature type="disulfide bond" evidence="12">
    <location>
        <begin position="418"/>
        <end position="428"/>
    </location>
</feature>
<dbReference type="PROSITE" id="PS50026">
    <property type="entry name" value="EGF_3"/>
    <property type="match status" value="18"/>
</dbReference>
<dbReference type="SMART" id="SM00179">
    <property type="entry name" value="EGF_CA"/>
    <property type="match status" value="16"/>
</dbReference>
<feature type="disulfide bond" evidence="12">
    <location>
        <begin position="344"/>
        <end position="361"/>
    </location>
</feature>
<dbReference type="PROSITE" id="PS01186">
    <property type="entry name" value="EGF_2"/>
    <property type="match status" value="13"/>
</dbReference>
<dbReference type="PROSITE" id="PS00022">
    <property type="entry name" value="EGF_1"/>
    <property type="match status" value="17"/>
</dbReference>
<dbReference type="InterPro" id="IPR000742">
    <property type="entry name" value="EGF"/>
</dbReference>
<evidence type="ECO:0000256" key="5">
    <source>
        <dbReference type="ARBA" id="ARBA00022729"/>
    </source>
</evidence>
<feature type="disulfide bond" evidence="12">
    <location>
        <begin position="553"/>
        <end position="562"/>
    </location>
</feature>
<dbReference type="RefSeq" id="XP_027206011.1">
    <property type="nucleotide sequence ID" value="XM_027350210.1"/>
</dbReference>
<dbReference type="SMART" id="SM00181">
    <property type="entry name" value="EGF"/>
    <property type="match status" value="19"/>
</dbReference>
<keyword evidence="10 12" id="KW-1015">Disulfide bond</keyword>
<dbReference type="KEGG" id="dpte:113799559"/>
<organism evidence="13 14">
    <name type="scientific">Dermatophagoides pteronyssinus</name>
    <name type="common">European house dust mite</name>
    <dbReference type="NCBI Taxonomy" id="6956"/>
    <lineage>
        <taxon>Eukaryota</taxon>
        <taxon>Metazoa</taxon>
        <taxon>Ecdysozoa</taxon>
        <taxon>Arthropoda</taxon>
        <taxon>Chelicerata</taxon>
        <taxon>Arachnida</taxon>
        <taxon>Acari</taxon>
        <taxon>Acariformes</taxon>
        <taxon>Sarcoptiformes</taxon>
        <taxon>Astigmata</taxon>
        <taxon>Psoroptidia</taxon>
        <taxon>Analgoidea</taxon>
        <taxon>Pyroglyphidae</taxon>
        <taxon>Dermatophagoidinae</taxon>
        <taxon>Dermatophagoides</taxon>
    </lineage>
</organism>
<evidence type="ECO:0000313" key="14">
    <source>
        <dbReference type="RefSeq" id="XP_027206011.1"/>
    </source>
</evidence>
<keyword evidence="9" id="KW-0472">Membrane</keyword>
<evidence type="ECO:0000256" key="6">
    <source>
        <dbReference type="ARBA" id="ARBA00022737"/>
    </source>
</evidence>
<name>A0A6P6YMG2_DERPT</name>
<evidence type="ECO:0000256" key="12">
    <source>
        <dbReference type="PROSITE-ProRule" id="PRU00076"/>
    </source>
</evidence>
<feature type="disulfide bond" evidence="12">
    <location>
        <begin position="320"/>
        <end position="329"/>
    </location>
</feature>
<evidence type="ECO:0000313" key="13">
    <source>
        <dbReference type="Proteomes" id="UP000515146"/>
    </source>
</evidence>
<feature type="disulfide bond" evidence="12">
    <location>
        <begin position="199"/>
        <end position="208"/>
    </location>
</feature>
<reference evidence="14" key="1">
    <citation type="submission" date="2025-08" db="UniProtKB">
        <authorList>
            <consortium name="RefSeq"/>
        </authorList>
    </citation>
    <scope>IDENTIFICATION</scope>
    <source>
        <strain evidence="14">Airmid</strain>
    </source>
</reference>
<keyword evidence="3 12" id="KW-0245">EGF-like domain</keyword>
<feature type="disulfide bond" evidence="12">
    <location>
        <begin position="515"/>
        <end position="524"/>
    </location>
</feature>
<dbReference type="GO" id="GO:0048646">
    <property type="term" value="P:anatomical structure formation involved in morphogenesis"/>
    <property type="evidence" value="ECO:0007669"/>
    <property type="project" value="UniProtKB-ARBA"/>
</dbReference>
<evidence type="ECO:0000256" key="10">
    <source>
        <dbReference type="ARBA" id="ARBA00023157"/>
    </source>
</evidence>
<comment type="subcellular location">
    <subcellularLocation>
        <location evidence="1">Cell membrane</location>
        <topology evidence="1">Single-pass type I membrane protein</topology>
    </subcellularLocation>
</comment>
<dbReference type="PROSITE" id="PS01187">
    <property type="entry name" value="EGF_CA"/>
    <property type="match status" value="5"/>
</dbReference>
<feature type="disulfide bond" evidence="12">
    <location>
        <begin position="629"/>
        <end position="638"/>
    </location>
</feature>
<evidence type="ECO:0000256" key="2">
    <source>
        <dbReference type="ARBA" id="ARBA00022475"/>
    </source>
</evidence>
<dbReference type="GO" id="GO:0007154">
    <property type="term" value="P:cell communication"/>
    <property type="evidence" value="ECO:0007669"/>
    <property type="project" value="UniProtKB-ARBA"/>
</dbReference>
<dbReference type="SUPFAM" id="SSF57184">
    <property type="entry name" value="Growth factor receptor domain"/>
    <property type="match status" value="1"/>
</dbReference>
<dbReference type="GO" id="GO:0005509">
    <property type="term" value="F:calcium ion binding"/>
    <property type="evidence" value="ECO:0007669"/>
    <property type="project" value="InterPro"/>
</dbReference>
<evidence type="ECO:0000256" key="1">
    <source>
        <dbReference type="ARBA" id="ARBA00004251"/>
    </source>
</evidence>
<dbReference type="Gene3D" id="2.10.25.10">
    <property type="entry name" value="Laminin"/>
    <property type="match status" value="17"/>
</dbReference>
<dbReference type="InterPro" id="IPR000152">
    <property type="entry name" value="EGF-type_Asp/Asn_hydroxyl_site"/>
</dbReference>
<dbReference type="PANTHER" id="PTHR12916:SF4">
    <property type="entry name" value="UNINFLATABLE, ISOFORM C"/>
    <property type="match status" value="1"/>
</dbReference>
<keyword evidence="2" id="KW-1003">Cell membrane</keyword>
<dbReference type="GO" id="GO:0005886">
    <property type="term" value="C:plasma membrane"/>
    <property type="evidence" value="ECO:0007669"/>
    <property type="project" value="UniProtKB-SubCell"/>
</dbReference>
<dbReference type="PROSITE" id="PS00010">
    <property type="entry name" value="ASX_HYDROXYL"/>
    <property type="match status" value="11"/>
</dbReference>
<accession>A0A6P6YMG2</accession>
<feature type="disulfide bond" evidence="12">
    <location>
        <begin position="281"/>
        <end position="290"/>
    </location>
</feature>
<dbReference type="Pfam" id="PF07645">
    <property type="entry name" value="EGF_CA"/>
    <property type="match status" value="2"/>
</dbReference>
<dbReference type="FunFam" id="2.10.25.10:FF:000404">
    <property type="entry name" value="Weary, isoform B"/>
    <property type="match status" value="1"/>
</dbReference>
<dbReference type="InParanoid" id="A0A6P6YMG2"/>
<keyword evidence="13" id="KW-1185">Reference proteome</keyword>
<dbReference type="PRINTS" id="PR00010">
    <property type="entry name" value="EGFBLOOD"/>
</dbReference>
<evidence type="ECO:0000256" key="3">
    <source>
        <dbReference type="ARBA" id="ARBA00022536"/>
    </source>
</evidence>
<dbReference type="InterPro" id="IPR013032">
    <property type="entry name" value="EGF-like_CS"/>
</dbReference>
<evidence type="ECO:0000256" key="8">
    <source>
        <dbReference type="ARBA" id="ARBA00022989"/>
    </source>
</evidence>
<feature type="disulfide bond" evidence="12">
    <location>
        <begin position="402"/>
        <end position="411"/>
    </location>
</feature>
<evidence type="ECO:0000256" key="9">
    <source>
        <dbReference type="ARBA" id="ARBA00023136"/>
    </source>
</evidence>
<dbReference type="InterPro" id="IPR049883">
    <property type="entry name" value="NOTCH1_EGF-like"/>
</dbReference>
<dbReference type="Pfam" id="PF12661">
    <property type="entry name" value="hEGF"/>
    <property type="match status" value="3"/>
</dbReference>
<feature type="disulfide bond" evidence="12">
    <location>
        <begin position="695"/>
        <end position="712"/>
    </location>
</feature>
<comment type="caution">
    <text evidence="12">Lacks conserved residue(s) required for the propagation of feature annotation.</text>
</comment>
<dbReference type="SUPFAM" id="SSF57196">
    <property type="entry name" value="EGF/Laminin"/>
    <property type="match status" value="14"/>
</dbReference>
<feature type="disulfide bond" evidence="12">
    <location>
        <begin position="783"/>
        <end position="792"/>
    </location>
</feature>
<dbReference type="OMA" id="YNCECAV"/>
<dbReference type="FunFam" id="2.10.25.10:FF:000122">
    <property type="entry name" value="Protein crumbs homolog 2"/>
    <property type="match status" value="2"/>
</dbReference>
<dbReference type="InterPro" id="IPR001881">
    <property type="entry name" value="EGF-like_Ca-bd_dom"/>
</dbReference>